<dbReference type="Pfam" id="PF00580">
    <property type="entry name" value="UvrD-helicase"/>
    <property type="match status" value="2"/>
</dbReference>
<evidence type="ECO:0000256" key="9">
    <source>
        <dbReference type="ARBA" id="ARBA00023204"/>
    </source>
</evidence>
<evidence type="ECO:0000259" key="18">
    <source>
        <dbReference type="PROSITE" id="PS51217"/>
    </source>
</evidence>
<dbReference type="Gene3D" id="1.10.486.10">
    <property type="entry name" value="PCRA, domain 4"/>
    <property type="match status" value="1"/>
</dbReference>
<dbReference type="FunFam" id="3.40.50.300:FF:001201">
    <property type="entry name" value="ATP-dependent DNA helicase UvrD2"/>
    <property type="match status" value="1"/>
</dbReference>
<evidence type="ECO:0000256" key="8">
    <source>
        <dbReference type="ARBA" id="ARBA00023125"/>
    </source>
</evidence>
<reference evidence="19 20" key="1">
    <citation type="submission" date="2018-07" db="EMBL/GenBank/DDBJ databases">
        <title>Genomic Encyclopedia of Type Strains, Phase IV (KMG-IV): sequencing the most valuable type-strain genomes for metagenomic binning, comparative biology and taxonomic classification.</title>
        <authorList>
            <person name="Goeker M."/>
        </authorList>
    </citation>
    <scope>NUCLEOTIDE SEQUENCE [LARGE SCALE GENOMIC DNA]</scope>
    <source>
        <strain evidence="19 20">DSM 27016</strain>
    </source>
</reference>
<dbReference type="OrthoDB" id="9810135at2"/>
<dbReference type="EC" id="5.6.2.4" evidence="12"/>
<comment type="caution">
    <text evidence="19">The sequence shown here is derived from an EMBL/GenBank/DDBJ whole genome shotgun (WGS) entry which is preliminary data.</text>
</comment>
<comment type="catalytic activity">
    <reaction evidence="14">
        <text>ATP + H2O = ADP + phosphate + H(+)</text>
        <dbReference type="Rhea" id="RHEA:13065"/>
        <dbReference type="ChEBI" id="CHEBI:15377"/>
        <dbReference type="ChEBI" id="CHEBI:15378"/>
        <dbReference type="ChEBI" id="CHEBI:30616"/>
        <dbReference type="ChEBI" id="CHEBI:43474"/>
        <dbReference type="ChEBI" id="CHEBI:456216"/>
        <dbReference type="EC" id="5.6.2.4"/>
    </reaction>
</comment>
<protein>
    <recommendedName>
        <fullName evidence="2">ATP-dependent DNA helicase PcrA</fullName>
        <ecNumber evidence="12">5.6.2.4</ecNumber>
    </recommendedName>
    <alternativeName>
        <fullName evidence="13">DNA 3'-5' helicase PcrA</fullName>
    </alternativeName>
</protein>
<dbReference type="CDD" id="cd17932">
    <property type="entry name" value="DEXQc_UvrD"/>
    <property type="match status" value="1"/>
</dbReference>
<evidence type="ECO:0000256" key="4">
    <source>
        <dbReference type="ARBA" id="ARBA00022763"/>
    </source>
</evidence>
<dbReference type="EMBL" id="QPJT01000004">
    <property type="protein sequence ID" value="RCX18821.1"/>
    <property type="molecule type" value="Genomic_DNA"/>
</dbReference>
<dbReference type="PROSITE" id="PS51198">
    <property type="entry name" value="UVRD_HELICASE_ATP_BIND"/>
    <property type="match status" value="1"/>
</dbReference>
<name>A0A369BBN4_9FIRM</name>
<dbReference type="GO" id="GO:0005524">
    <property type="term" value="F:ATP binding"/>
    <property type="evidence" value="ECO:0007669"/>
    <property type="project" value="UniProtKB-UniRule"/>
</dbReference>
<feature type="domain" description="UvrD-like helicase C-terminal" evidence="18">
    <location>
        <begin position="350"/>
        <end position="625"/>
    </location>
</feature>
<dbReference type="Gene3D" id="3.40.50.300">
    <property type="entry name" value="P-loop containing nucleotide triphosphate hydrolases"/>
    <property type="match status" value="3"/>
</dbReference>
<organism evidence="19 20">
    <name type="scientific">Anaerobacterium chartisolvens</name>
    <dbReference type="NCBI Taxonomy" id="1297424"/>
    <lineage>
        <taxon>Bacteria</taxon>
        <taxon>Bacillati</taxon>
        <taxon>Bacillota</taxon>
        <taxon>Clostridia</taxon>
        <taxon>Eubacteriales</taxon>
        <taxon>Oscillospiraceae</taxon>
        <taxon>Anaerobacterium</taxon>
    </lineage>
</organism>
<dbReference type="Proteomes" id="UP000253034">
    <property type="component" value="Unassembled WGS sequence"/>
</dbReference>
<feature type="binding site" evidence="15">
    <location>
        <begin position="44"/>
        <end position="51"/>
    </location>
    <ligand>
        <name>ATP</name>
        <dbReference type="ChEBI" id="CHEBI:30616"/>
    </ligand>
</feature>
<keyword evidence="7 15" id="KW-0067">ATP-binding</keyword>
<evidence type="ECO:0000256" key="13">
    <source>
        <dbReference type="ARBA" id="ARBA00034900"/>
    </source>
</evidence>
<dbReference type="GO" id="GO:0043138">
    <property type="term" value="F:3'-5' DNA helicase activity"/>
    <property type="evidence" value="ECO:0007669"/>
    <property type="project" value="UniProtKB-EC"/>
</dbReference>
<feature type="region of interest" description="Disordered" evidence="16">
    <location>
        <begin position="710"/>
        <end position="736"/>
    </location>
</feature>
<keyword evidence="8" id="KW-0238">DNA-binding</keyword>
<comment type="similarity">
    <text evidence="1">Belongs to the helicase family. UvrD subfamily.</text>
</comment>
<accession>A0A369BBN4</accession>
<dbReference type="InterPro" id="IPR013986">
    <property type="entry name" value="DExx_box_DNA_helicase_dom_sf"/>
</dbReference>
<sequence>MTSDIRKEEFYRLRKRILEIQFERLNDPQKEAVFHINGPQLILAGAGSGKTAVLTNRIVYMIKYGNAYHSEYVPEGLTEEDLQLMRDYVSDYTPGNAQVLTDRLSYMISERGVHPANILAITFTNKAAREMRERIDRLVEENSEDIWVSTFHSCCARILRRDIDKIGFDRSFVIYDYPDQQTVVKDCLRELNINDKNFPPKSVLEMIGKAKDELIEPSTYSSIYGGDFKMGKVAQIYELYQKKLRQNNALDFDDIIMYTIKVFLDNPHILEYYHRKFKYILVDEYQDTNTAQYSLISLLAQKSKNLCVVGDDDQCVYAWRGANIKNILDFEKEFKGCKVIKLEQNYRSTQTILNAANGVIQNNTGRKDKSLWTDNLEGNSINLYQGINEHDEASFISEQIKTLSDTDGRSYKDFAVLYRVNAQSRVIEDMLMREGIPYKIVGGLRFYDRKEIKDIIAYLRVIQNPADNISLKRIINVPKRGIGDTTVGKAEEIANRRGCSIFSVISSAGEIPELQRAAAKLHNFELLISRFRAMKEGMRISDIIEEIGTQSGILKELEQEDTPESRTRIENIRELISVALEFEKGEDTEGTLEGFLENISLVADIDSVDPEADNIVLMTLHSAKGLEFPVVFMAGMEEGVFPGYRAMVDETEVEEERRLCYVGITRAREKLFMTGAYSRTLFGNTTYNKASRFIKEIPENLIADLNRMEAASRSRGSTPASGGTLPSAGGASASPKPLSQLGSVYVKGTAPSPPIGRAVSFSGGSISIAPREPALSGVSFSEGDTVQHKKFGVGVITSVEKEKGDFKLEIQFEGHGMKRLMAAFANLKKL</sequence>
<keyword evidence="6 15" id="KW-0347">Helicase</keyword>
<dbReference type="GO" id="GO:0005829">
    <property type="term" value="C:cytosol"/>
    <property type="evidence" value="ECO:0007669"/>
    <property type="project" value="TreeGrafter"/>
</dbReference>
<evidence type="ECO:0000256" key="7">
    <source>
        <dbReference type="ARBA" id="ARBA00022840"/>
    </source>
</evidence>
<evidence type="ECO:0000256" key="5">
    <source>
        <dbReference type="ARBA" id="ARBA00022801"/>
    </source>
</evidence>
<evidence type="ECO:0000256" key="11">
    <source>
        <dbReference type="ARBA" id="ARBA00034617"/>
    </source>
</evidence>
<evidence type="ECO:0000256" key="1">
    <source>
        <dbReference type="ARBA" id="ARBA00009922"/>
    </source>
</evidence>
<keyword evidence="3 15" id="KW-0547">Nucleotide-binding</keyword>
<dbReference type="GO" id="GO:0009314">
    <property type="term" value="P:response to radiation"/>
    <property type="evidence" value="ECO:0007669"/>
    <property type="project" value="UniProtKB-ARBA"/>
</dbReference>
<dbReference type="FunFam" id="1.10.486.10:FF:000003">
    <property type="entry name" value="ATP-dependent DNA helicase"/>
    <property type="match status" value="1"/>
</dbReference>
<dbReference type="InterPro" id="IPR014017">
    <property type="entry name" value="DNA_helicase_UvrD-like_C"/>
</dbReference>
<dbReference type="InterPro" id="IPR027417">
    <property type="entry name" value="P-loop_NTPase"/>
</dbReference>
<dbReference type="GO" id="GO:0016887">
    <property type="term" value="F:ATP hydrolysis activity"/>
    <property type="evidence" value="ECO:0007669"/>
    <property type="project" value="RHEA"/>
</dbReference>
<dbReference type="Gene3D" id="1.10.10.160">
    <property type="match status" value="1"/>
</dbReference>
<evidence type="ECO:0000256" key="3">
    <source>
        <dbReference type="ARBA" id="ARBA00022741"/>
    </source>
</evidence>
<evidence type="ECO:0000259" key="17">
    <source>
        <dbReference type="PROSITE" id="PS51198"/>
    </source>
</evidence>
<dbReference type="CDD" id="cd18807">
    <property type="entry name" value="SF1_C_UvrD"/>
    <property type="match status" value="1"/>
</dbReference>
<evidence type="ECO:0000256" key="14">
    <source>
        <dbReference type="ARBA" id="ARBA00048988"/>
    </source>
</evidence>
<dbReference type="PANTHER" id="PTHR11070">
    <property type="entry name" value="UVRD / RECB / PCRA DNA HELICASE FAMILY MEMBER"/>
    <property type="match status" value="1"/>
</dbReference>
<evidence type="ECO:0000256" key="2">
    <source>
        <dbReference type="ARBA" id="ARBA00014807"/>
    </source>
</evidence>
<dbReference type="SUPFAM" id="SSF52540">
    <property type="entry name" value="P-loop containing nucleoside triphosphate hydrolases"/>
    <property type="match status" value="1"/>
</dbReference>
<keyword evidence="4" id="KW-0227">DNA damage</keyword>
<dbReference type="FunFam" id="1.10.10.160:FF:000001">
    <property type="entry name" value="ATP-dependent DNA helicase"/>
    <property type="match status" value="1"/>
</dbReference>
<dbReference type="GO" id="GO:0003677">
    <property type="term" value="F:DNA binding"/>
    <property type="evidence" value="ECO:0007669"/>
    <property type="project" value="UniProtKB-KW"/>
</dbReference>
<proteinExistence type="inferred from homology"/>
<evidence type="ECO:0000256" key="6">
    <source>
        <dbReference type="ARBA" id="ARBA00022806"/>
    </source>
</evidence>
<keyword evidence="9" id="KW-0234">DNA repair</keyword>
<evidence type="ECO:0000256" key="16">
    <source>
        <dbReference type="SAM" id="MobiDB-lite"/>
    </source>
</evidence>
<dbReference type="InterPro" id="IPR014016">
    <property type="entry name" value="UvrD-like_ATP-bd"/>
</dbReference>
<evidence type="ECO:0000313" key="19">
    <source>
        <dbReference type="EMBL" id="RCX18821.1"/>
    </source>
</evidence>
<feature type="domain" description="UvrD-like helicase ATP-binding" evidence="17">
    <location>
        <begin position="23"/>
        <end position="349"/>
    </location>
</feature>
<dbReference type="Pfam" id="PF21196">
    <property type="entry name" value="PcrA_UvrD_tudor"/>
    <property type="match status" value="1"/>
</dbReference>
<dbReference type="Pfam" id="PF13361">
    <property type="entry name" value="UvrD_C"/>
    <property type="match status" value="1"/>
</dbReference>
<keyword evidence="20" id="KW-1185">Reference proteome</keyword>
<comment type="catalytic activity">
    <reaction evidence="11">
        <text>Couples ATP hydrolysis with the unwinding of duplex DNA by translocating in the 3'-5' direction.</text>
        <dbReference type="EC" id="5.6.2.4"/>
    </reaction>
</comment>
<dbReference type="GO" id="GO:0033202">
    <property type="term" value="C:DNA helicase complex"/>
    <property type="evidence" value="ECO:0007669"/>
    <property type="project" value="TreeGrafter"/>
</dbReference>
<evidence type="ECO:0000256" key="12">
    <source>
        <dbReference type="ARBA" id="ARBA00034808"/>
    </source>
</evidence>
<keyword evidence="5 15" id="KW-0378">Hydrolase</keyword>
<evidence type="ECO:0000256" key="15">
    <source>
        <dbReference type="PROSITE-ProRule" id="PRU00560"/>
    </source>
</evidence>
<dbReference type="PANTHER" id="PTHR11070:SF2">
    <property type="entry name" value="ATP-DEPENDENT DNA HELICASE SRS2"/>
    <property type="match status" value="1"/>
</dbReference>
<dbReference type="AlphaFoldDB" id="A0A369BBN4"/>
<dbReference type="PROSITE" id="PS51217">
    <property type="entry name" value="UVRD_HELICASE_CTER"/>
    <property type="match status" value="1"/>
</dbReference>
<keyword evidence="10" id="KW-0413">Isomerase</keyword>
<dbReference type="InterPro" id="IPR000212">
    <property type="entry name" value="DNA_helicase_UvrD/REP"/>
</dbReference>
<evidence type="ECO:0000313" key="20">
    <source>
        <dbReference type="Proteomes" id="UP000253034"/>
    </source>
</evidence>
<evidence type="ECO:0000256" key="10">
    <source>
        <dbReference type="ARBA" id="ARBA00023235"/>
    </source>
</evidence>
<gene>
    <name evidence="19" type="ORF">DFR58_10490</name>
</gene>
<dbReference type="GO" id="GO:0000725">
    <property type="term" value="P:recombinational repair"/>
    <property type="evidence" value="ECO:0007669"/>
    <property type="project" value="TreeGrafter"/>
</dbReference>
<dbReference type="RefSeq" id="WP_114296668.1">
    <property type="nucleotide sequence ID" value="NZ_QPJT01000004.1"/>
</dbReference>